<dbReference type="Proteomes" id="UP000004754">
    <property type="component" value="Unassembled WGS sequence"/>
</dbReference>
<dbReference type="STRING" id="887929.HMP0721_1279"/>
<dbReference type="RefSeq" id="WP_006598702.1">
    <property type="nucleotide sequence ID" value="NZ_GL622359.1"/>
</dbReference>
<organism evidence="1 2">
    <name type="scientific">Pseudoramibacter alactolyticus ATCC 23263</name>
    <dbReference type="NCBI Taxonomy" id="887929"/>
    <lineage>
        <taxon>Bacteria</taxon>
        <taxon>Bacillati</taxon>
        <taxon>Bacillota</taxon>
        <taxon>Clostridia</taxon>
        <taxon>Eubacteriales</taxon>
        <taxon>Eubacteriaceae</taxon>
        <taxon>Pseudoramibacter</taxon>
    </lineage>
</organism>
<dbReference type="EMBL" id="AEQN01000016">
    <property type="protein sequence ID" value="EFV01885.1"/>
    <property type="molecule type" value="Genomic_DNA"/>
</dbReference>
<evidence type="ECO:0000313" key="1">
    <source>
        <dbReference type="EMBL" id="EFV01885.1"/>
    </source>
</evidence>
<dbReference type="eggNOG" id="ENOG5032V0C">
    <property type="taxonomic scope" value="Bacteria"/>
</dbReference>
<name>E6MGZ5_9FIRM</name>
<gene>
    <name evidence="1" type="ORF">HMP0721_1279</name>
</gene>
<evidence type="ECO:0008006" key="3">
    <source>
        <dbReference type="Google" id="ProtNLM"/>
    </source>
</evidence>
<keyword evidence="2" id="KW-1185">Reference proteome</keyword>
<dbReference type="OrthoDB" id="1669507at2"/>
<reference evidence="1 2" key="1">
    <citation type="submission" date="2010-12" db="EMBL/GenBank/DDBJ databases">
        <authorList>
            <person name="Muzny D."/>
            <person name="Qin X."/>
            <person name="Deng J."/>
            <person name="Jiang H."/>
            <person name="Liu Y."/>
            <person name="Qu J."/>
            <person name="Song X.-Z."/>
            <person name="Zhang L."/>
            <person name="Thornton R."/>
            <person name="Coyle M."/>
            <person name="Francisco L."/>
            <person name="Jackson L."/>
            <person name="Javaid M."/>
            <person name="Korchina V."/>
            <person name="Kovar C."/>
            <person name="Mata R."/>
            <person name="Mathew T."/>
            <person name="Ngo R."/>
            <person name="Nguyen L."/>
            <person name="Nguyen N."/>
            <person name="Okwuonu G."/>
            <person name="Ongeri F."/>
            <person name="Pham C."/>
            <person name="Simmons D."/>
            <person name="Wilczek-Boney K."/>
            <person name="Hale W."/>
            <person name="Jakkamsetti A."/>
            <person name="Pham P."/>
            <person name="Ruth R."/>
            <person name="San Lucas F."/>
            <person name="Warren J."/>
            <person name="Zhang J."/>
            <person name="Zhao Z."/>
            <person name="Zhou C."/>
            <person name="Zhu D."/>
            <person name="Lee S."/>
            <person name="Bess C."/>
            <person name="Blankenburg K."/>
            <person name="Forbes L."/>
            <person name="Fu Q."/>
            <person name="Gubbala S."/>
            <person name="Hirani K."/>
            <person name="Jayaseelan J.C."/>
            <person name="Lara F."/>
            <person name="Munidasa M."/>
            <person name="Palculict T."/>
            <person name="Patil S."/>
            <person name="Pu L.-L."/>
            <person name="Saada N."/>
            <person name="Tang L."/>
            <person name="Weissenberger G."/>
            <person name="Zhu Y."/>
            <person name="Hemphill L."/>
            <person name="Shang Y."/>
            <person name="Youmans B."/>
            <person name="Ayvaz T."/>
            <person name="Ross M."/>
            <person name="Santibanez J."/>
            <person name="Aqrawi P."/>
            <person name="Gross S."/>
            <person name="Joshi V."/>
            <person name="Fowler G."/>
            <person name="Nazareth L."/>
            <person name="Reid J."/>
            <person name="Worley K."/>
            <person name="Petrosino J."/>
            <person name="Highlander S."/>
            <person name="Gibbs R."/>
        </authorList>
    </citation>
    <scope>NUCLEOTIDE SEQUENCE [LARGE SCALE GENOMIC DNA]</scope>
    <source>
        <strain evidence="1 2">ATCC 23263</strain>
    </source>
</reference>
<protein>
    <recommendedName>
        <fullName evidence="3">Holliday junction resolvase</fullName>
    </recommendedName>
</protein>
<accession>E6MGZ5</accession>
<proteinExistence type="predicted"/>
<dbReference type="HOGENOM" id="CLU_2056440_0_0_9"/>
<dbReference type="AlphaFoldDB" id="E6MGZ5"/>
<comment type="caution">
    <text evidence="1">The sequence shown here is derived from an EMBL/GenBank/DDBJ whole genome shotgun (WGS) entry which is preliminary data.</text>
</comment>
<sequence>MGKTINSRDKGARYERELAADFRAEGYDARRGQQYCGTNGDADVIGLPYMHVEAKHVERLNIQDAMDQAIRDAKEGKIPVVFHRKNNTRTLVTMREEDWFMIYREWEAEKTLLERWEKDDKEKK</sequence>
<evidence type="ECO:0000313" key="2">
    <source>
        <dbReference type="Proteomes" id="UP000004754"/>
    </source>
</evidence>